<dbReference type="OrthoDB" id="2872863at2"/>
<keyword evidence="1" id="KW-0472">Membrane</keyword>
<evidence type="ECO:0000256" key="1">
    <source>
        <dbReference type="SAM" id="Phobius"/>
    </source>
</evidence>
<keyword evidence="1" id="KW-0812">Transmembrane</keyword>
<organism evidence="2 3">
    <name type="scientific">Salinibacillus xinjiangensis</name>
    <dbReference type="NCBI Taxonomy" id="1229268"/>
    <lineage>
        <taxon>Bacteria</taxon>
        <taxon>Bacillati</taxon>
        <taxon>Bacillota</taxon>
        <taxon>Bacilli</taxon>
        <taxon>Bacillales</taxon>
        <taxon>Bacillaceae</taxon>
        <taxon>Salinibacillus</taxon>
    </lineage>
</organism>
<dbReference type="EMBL" id="WJNH01000003">
    <property type="protein sequence ID" value="MRG85905.1"/>
    <property type="molecule type" value="Genomic_DNA"/>
</dbReference>
<sequence length="104" mass="11527">MKKIIIQSLISAVILGVIVWIASFIFSFSYGEWSFFIGLGFSVVIFFFSSSGGALSKVANLEASESSWKIQKDNNDLKANVGTIFYGSVLYTIISFIVMVILFF</sequence>
<evidence type="ECO:0000313" key="2">
    <source>
        <dbReference type="EMBL" id="MRG85905.1"/>
    </source>
</evidence>
<feature type="transmembrane region" description="Helical" evidence="1">
    <location>
        <begin position="79"/>
        <end position="103"/>
    </location>
</feature>
<accession>A0A6G1X4S3</accession>
<protein>
    <recommendedName>
        <fullName evidence="4">DUF3899 domain-containing protein</fullName>
    </recommendedName>
</protein>
<dbReference type="Proteomes" id="UP000480185">
    <property type="component" value="Unassembled WGS sequence"/>
</dbReference>
<dbReference type="AlphaFoldDB" id="A0A6G1X4S3"/>
<name>A0A6G1X4S3_9BACI</name>
<gene>
    <name evidence="2" type="ORF">GH754_06080</name>
</gene>
<comment type="caution">
    <text evidence="2">The sequence shown here is derived from an EMBL/GenBank/DDBJ whole genome shotgun (WGS) entry which is preliminary data.</text>
</comment>
<evidence type="ECO:0000313" key="3">
    <source>
        <dbReference type="Proteomes" id="UP000480185"/>
    </source>
</evidence>
<keyword evidence="3" id="KW-1185">Reference proteome</keyword>
<feature type="transmembrane region" description="Helical" evidence="1">
    <location>
        <begin position="35"/>
        <end position="58"/>
    </location>
</feature>
<evidence type="ECO:0008006" key="4">
    <source>
        <dbReference type="Google" id="ProtNLM"/>
    </source>
</evidence>
<dbReference type="RefSeq" id="WP_153727837.1">
    <property type="nucleotide sequence ID" value="NZ_WJNH01000003.1"/>
</dbReference>
<feature type="transmembrane region" description="Helical" evidence="1">
    <location>
        <begin position="9"/>
        <end position="29"/>
    </location>
</feature>
<keyword evidence="1" id="KW-1133">Transmembrane helix</keyword>
<reference evidence="2 3" key="1">
    <citation type="submission" date="2019-11" db="EMBL/GenBank/DDBJ databases">
        <authorList>
            <person name="Li J."/>
        </authorList>
    </citation>
    <scope>NUCLEOTIDE SEQUENCE [LARGE SCALE GENOMIC DNA]</scope>
    <source>
        <strain evidence="2 3">J4</strain>
    </source>
</reference>
<proteinExistence type="predicted"/>